<comment type="caution">
    <text evidence="2">The sequence shown here is derived from an EMBL/GenBank/DDBJ whole genome shotgun (WGS) entry which is preliminary data.</text>
</comment>
<feature type="compositionally biased region" description="Polar residues" evidence="1">
    <location>
        <begin position="347"/>
        <end position="359"/>
    </location>
</feature>
<sequence length="515" mass="58478">MEVLFLKPNPLPHQVADRYIQFEHEPVPLFTNEATVYITPHSYILENGTIDTTHAREPIALEKGGRKGLRLPKMETLAHQFNLRGEVSKREWALTISGPTLPDSREARKVKYSDRKSITPKKLKTDPIPDNTPLYSPHTQLRDLQDRLYAEMSTNSDTATTERLVKTILDLLPVVTEKHNFIPPVHLRWNGTTLYNDREPLVSLQEDYGIIIQPPARRTLNGIITVSSKFSSTRLEGLEVQRVHARPPEDTGVVKMSIYRLSQSIHMREYWACWLVQWSKTAHSDLPQNASATSSDDDEEGTSVSAALLALGDAVDFLQRGTKPPTVVNGPPSPLLDDLMAHATSLTNMSNPASSHPNQPHTSPSPTIIATPSIINSIVPATSPPKTLNAHTTPPPTIRDVVLKTEETLPEEDVDRREEKREEEREDKREEEEKEGEHREEKEVDEREEKEEEKGEEREGGKKRKMILEWDGEWTEETMREELGRIARDHMPQKGDKDEPIMNLLVQGKVTQVFF</sequence>
<dbReference type="InParanoid" id="A0A2P6NAC3"/>
<evidence type="ECO:0000256" key="1">
    <source>
        <dbReference type="SAM" id="MobiDB-lite"/>
    </source>
</evidence>
<proteinExistence type="predicted"/>
<name>A0A2P6NAC3_9EUKA</name>
<keyword evidence="3" id="KW-1185">Reference proteome</keyword>
<dbReference type="AlphaFoldDB" id="A0A2P6NAC3"/>
<evidence type="ECO:0000313" key="3">
    <source>
        <dbReference type="Proteomes" id="UP000241769"/>
    </source>
</evidence>
<accession>A0A2P6NAC3</accession>
<feature type="compositionally biased region" description="Low complexity" evidence="1">
    <location>
        <begin position="360"/>
        <end position="378"/>
    </location>
</feature>
<dbReference type="EMBL" id="MDYQ01000135">
    <property type="protein sequence ID" value="PRP80908.1"/>
    <property type="molecule type" value="Genomic_DNA"/>
</dbReference>
<dbReference type="Proteomes" id="UP000241769">
    <property type="component" value="Unassembled WGS sequence"/>
</dbReference>
<evidence type="ECO:0000313" key="2">
    <source>
        <dbReference type="EMBL" id="PRP80908.1"/>
    </source>
</evidence>
<gene>
    <name evidence="2" type="ORF">PROFUN_11349</name>
</gene>
<organism evidence="2 3">
    <name type="scientific">Planoprotostelium fungivorum</name>
    <dbReference type="NCBI Taxonomy" id="1890364"/>
    <lineage>
        <taxon>Eukaryota</taxon>
        <taxon>Amoebozoa</taxon>
        <taxon>Evosea</taxon>
        <taxon>Variosea</taxon>
        <taxon>Cavosteliida</taxon>
        <taxon>Cavosteliaceae</taxon>
        <taxon>Planoprotostelium</taxon>
    </lineage>
</organism>
<feature type="compositionally biased region" description="Basic and acidic residues" evidence="1">
    <location>
        <begin position="414"/>
        <end position="428"/>
    </location>
</feature>
<feature type="region of interest" description="Disordered" evidence="1">
    <location>
        <begin position="347"/>
        <end position="465"/>
    </location>
</feature>
<reference evidence="2 3" key="1">
    <citation type="journal article" date="2018" name="Genome Biol. Evol.">
        <title>Multiple Roots of Fruiting Body Formation in Amoebozoa.</title>
        <authorList>
            <person name="Hillmann F."/>
            <person name="Forbes G."/>
            <person name="Novohradska S."/>
            <person name="Ferling I."/>
            <person name="Riege K."/>
            <person name="Groth M."/>
            <person name="Westermann M."/>
            <person name="Marz M."/>
            <person name="Spaller T."/>
            <person name="Winckler T."/>
            <person name="Schaap P."/>
            <person name="Glockner G."/>
        </authorList>
    </citation>
    <scope>NUCLEOTIDE SEQUENCE [LARGE SCALE GENOMIC DNA]</scope>
    <source>
        <strain evidence="2 3">Jena</strain>
    </source>
</reference>
<protein>
    <submittedName>
        <fullName evidence="2">Uncharacterized protein</fullName>
    </submittedName>
</protein>
<feature type="compositionally biased region" description="Basic and acidic residues" evidence="1">
    <location>
        <begin position="435"/>
        <end position="460"/>
    </location>
</feature>